<dbReference type="EMBL" id="CP014586">
    <property type="protein sequence ID" value="ANZ76833.1"/>
    <property type="molecule type" value="Genomic_DNA"/>
</dbReference>
<evidence type="ECO:0000256" key="10">
    <source>
        <dbReference type="RuleBase" id="RU364134"/>
    </source>
</evidence>
<feature type="compositionally biased region" description="Acidic residues" evidence="11">
    <location>
        <begin position="590"/>
        <end position="620"/>
    </location>
</feature>
<evidence type="ECO:0000256" key="3">
    <source>
        <dbReference type="ARBA" id="ARBA00019618"/>
    </source>
</evidence>
<evidence type="ECO:0000256" key="5">
    <source>
        <dbReference type="ARBA" id="ARBA00023015"/>
    </source>
</evidence>
<evidence type="ECO:0000256" key="6">
    <source>
        <dbReference type="ARBA" id="ARBA00023159"/>
    </source>
</evidence>
<evidence type="ECO:0000259" key="12">
    <source>
        <dbReference type="Pfam" id="PF06333"/>
    </source>
</evidence>
<evidence type="ECO:0000256" key="2">
    <source>
        <dbReference type="ARBA" id="ARBA00009354"/>
    </source>
</evidence>
<dbReference type="PANTHER" id="PTHR48249:SF3">
    <property type="entry name" value="MEDIATOR OF RNA POLYMERASE II TRANSCRIPTION SUBUNIT 13"/>
    <property type="match status" value="1"/>
</dbReference>
<sequence>MSQWHSYDSSPILDTISKLGTLKDGLYNGDSLSASRSLEKSSHDTNFYKMAKFDAVYYCAYRIDNELQGHNEAKDENKGKCALVHDLELLLSERLSNKGIYSVAHLKDYWCFWIDTKGQNISVFEQDEFQSVIHSSTIPVKRITLGMFTSNDIFQNPSSSKLISNIYINFLRALKKHLIKLFADSCPVDNSSSKVFPFSTQLLLQTDNLNYFHVFRLDLMINHKNEVLISTTVAENPRFYNLASRENLEITVQKSSYAIYLCPSGIRCYFAVNGCLKDSISSDPPKDYKRLLQLLKKFSNICIDERDTRWVKVVPNVNHLNNLSPHISSFLEGFHSGDSSKSMRFITWPLSLCFIQYGVNIDGTTPSNIQYDPLKLLDQRISYIKEQQNHGLEEAIEELQEFGLPPEEDNIKDVKDSISPALEAACPSSTVEVDISDAYFDGVLDDVMNEEIDLPKSEWNELFGEEAEENEIASPNGDSFISNSKESLKLPTTANPFYEDPGAPEPAALPIISEISPCVRKAASVFSPLRFNPVIHDNIDIKYSTGGKFYVDGSESPSGPHKDSITNAKLGLKAPTTGVGISGYNWTRDEDSDLESDSDDEQDKLFKEEEEEEEDYENEQYQDQGELREKEEEKKENDETKVQEDFYGAMERSEGDEASPQADFDLIDGPDNNEGRKLEAERNSVARNSRIRIRECTNSALTSIPIPSDGSNDTMDNLSQNWVPFIMRTVPLYSIPVCFLYKAPIITKDRLNQELPILLKAILFDLPSSSSKRCHHDHQMQSKVDKLVRYVFPGIEKLSFLDFVGSNRISNGLFNILNRENCPSTTNMEYDSRDSLSNDAFLGSPTLPTTQEGIIEKMLPTDNNVLIHTAPTMINVKRSDEDLNVSITSAKFWKSLGLEPLEGPNNFQAIAIVPDFGPQFLAQATNFIENLQEEYKTCKLGEMSLIDVANGTVLRIAPNELEKSYWKNVQDSLQRHLNHICARLKPEMPLLIILINPFTSLVSVIETSKVLRELQESISRLLNLNIFSESKKRKKKLVNGFNASHRKGPEVKNISISQKSIPLDAFFLVDGSYCVPSQKVLTKISLQLYCLVTSGHFTNNIALIAQEIPSAINFKLTKMPIARQLIIDDLYIHLAYDRATDKSWCAACWTDQYGGLREVKAWYSERKKFLNGGANLLKSFEEISNDMWSITLEYIKCHPGKSYLILTRLNNIIPDDELIQWKRLSLLNKNIYLIVLTIDLEPTLKLGGVNRESEGSGSVNNVMTTTVYPDSIAGVYPNTAESLGSRFDSPDISSNMFQTPSSPAFNNSENFYSESDGIIVNISEECLGLILSMPLPLSNQINRIPIRTGYLIQTANLTEKKSILEVNLLSCPTFIDPVDSMKKILCQYRNLADLKNFWYTSIVEEICNPFPWHILTVSKILNELIHVKVDE</sequence>
<dbReference type="Proteomes" id="UP000094565">
    <property type="component" value="Chromosome 3"/>
</dbReference>
<evidence type="ECO:0000259" key="13">
    <source>
        <dbReference type="Pfam" id="PF11597"/>
    </source>
</evidence>
<feature type="region of interest" description="Disordered" evidence="11">
    <location>
        <begin position="579"/>
        <end position="682"/>
    </location>
</feature>
<dbReference type="GO" id="GO:0045944">
    <property type="term" value="P:positive regulation of transcription by RNA polymerase II"/>
    <property type="evidence" value="ECO:0007669"/>
    <property type="project" value="TreeGrafter"/>
</dbReference>
<organism evidence="14 15">
    <name type="scientific">Komagataella pastoris</name>
    <name type="common">Yeast</name>
    <name type="synonym">Pichia pastoris</name>
    <dbReference type="NCBI Taxonomy" id="4922"/>
    <lineage>
        <taxon>Eukaryota</taxon>
        <taxon>Fungi</taxon>
        <taxon>Dikarya</taxon>
        <taxon>Ascomycota</taxon>
        <taxon>Saccharomycotina</taxon>
        <taxon>Pichiomycetes</taxon>
        <taxon>Pichiales</taxon>
        <taxon>Pichiaceae</taxon>
        <taxon>Komagataella</taxon>
    </lineage>
</organism>
<dbReference type="InterPro" id="IPR009401">
    <property type="entry name" value="Med13_C"/>
</dbReference>
<feature type="domain" description="Mediator complex subunit Med13 N-terminal" evidence="13">
    <location>
        <begin position="45"/>
        <end position="357"/>
    </location>
</feature>
<evidence type="ECO:0000313" key="15">
    <source>
        <dbReference type="Proteomes" id="UP000094565"/>
    </source>
</evidence>
<comment type="function">
    <text evidence="10">Component of the SRB8-11 complex. The SRB8-11 complex is a regulatory module of the Mediator complex which is itself involved in regulation of basal and activated RNA polymerase II-dependent transcription. The SRB8-11 complex may be involved in the transcriptional repression of a subset of genes regulated by Mediator. It may inhibit the association of the Mediator complex with RNA polymerase II to form the holoenzyme complex.</text>
</comment>
<gene>
    <name evidence="14" type="primary">SSN2</name>
    <name evidence="14" type="ORF">ATY40_BA7503360</name>
</gene>
<evidence type="ECO:0000256" key="11">
    <source>
        <dbReference type="SAM" id="MobiDB-lite"/>
    </source>
</evidence>
<evidence type="ECO:0000256" key="8">
    <source>
        <dbReference type="ARBA" id="ARBA00023242"/>
    </source>
</evidence>
<dbReference type="OrthoDB" id="103819at2759"/>
<comment type="similarity">
    <text evidence="2 10">Belongs to the Mediator complex subunit 13 family.</text>
</comment>
<name>A0A1B2JFR5_PICPA</name>
<evidence type="ECO:0000256" key="1">
    <source>
        <dbReference type="ARBA" id="ARBA00004123"/>
    </source>
</evidence>
<proteinExistence type="inferred from homology"/>
<keyword evidence="4 10" id="KW-0678">Repressor</keyword>
<dbReference type="GO" id="GO:0003713">
    <property type="term" value="F:transcription coactivator activity"/>
    <property type="evidence" value="ECO:0007669"/>
    <property type="project" value="TreeGrafter"/>
</dbReference>
<feature type="domain" description="Mediator complex subunit Med13 C-terminal" evidence="12">
    <location>
        <begin position="1103"/>
        <end position="1417"/>
    </location>
</feature>
<accession>A0A1B2JFR5</accession>
<dbReference type="Pfam" id="PF06333">
    <property type="entry name" value="Med13_C"/>
    <property type="match status" value="1"/>
</dbReference>
<feature type="compositionally biased region" description="Basic and acidic residues" evidence="11">
    <location>
        <begin position="625"/>
        <end position="644"/>
    </location>
</feature>
<feature type="compositionally biased region" description="Basic and acidic residues" evidence="11">
    <location>
        <begin position="673"/>
        <end position="682"/>
    </location>
</feature>
<evidence type="ECO:0000256" key="7">
    <source>
        <dbReference type="ARBA" id="ARBA00023163"/>
    </source>
</evidence>
<dbReference type="GO" id="GO:0016592">
    <property type="term" value="C:mediator complex"/>
    <property type="evidence" value="ECO:0007669"/>
    <property type="project" value="InterPro"/>
</dbReference>
<evidence type="ECO:0000313" key="14">
    <source>
        <dbReference type="EMBL" id="ANZ76833.1"/>
    </source>
</evidence>
<evidence type="ECO:0000256" key="9">
    <source>
        <dbReference type="ARBA" id="ARBA00032008"/>
    </source>
</evidence>
<keyword evidence="6 10" id="KW-0010">Activator</keyword>
<reference evidence="14 15" key="1">
    <citation type="submission" date="2016-02" db="EMBL/GenBank/DDBJ databases">
        <title>Comparative genomic and transcriptomic foundation for Pichia pastoris.</title>
        <authorList>
            <person name="Love K.R."/>
            <person name="Shah K.A."/>
            <person name="Whittaker C.A."/>
            <person name="Wu J."/>
            <person name="Bartlett M.C."/>
            <person name="Ma D."/>
            <person name="Leeson R.L."/>
            <person name="Priest M."/>
            <person name="Young S.K."/>
            <person name="Love J.C."/>
        </authorList>
    </citation>
    <scope>NUCLEOTIDE SEQUENCE [LARGE SCALE GENOMIC DNA]</scope>
    <source>
        <strain evidence="14 15">ATCC 28485</strain>
    </source>
</reference>
<dbReference type="PANTHER" id="PTHR48249">
    <property type="entry name" value="MEDIATOR OF RNA POLYMERASE II TRANSCRIPTION SUBUNIT 13"/>
    <property type="match status" value="1"/>
</dbReference>
<dbReference type="InterPro" id="IPR021643">
    <property type="entry name" value="Mediator_Med13_N"/>
</dbReference>
<comment type="subunit">
    <text evidence="10">Component of the SRB8-11 complex, which itself associates with the Mediator complex.</text>
</comment>
<dbReference type="InterPro" id="IPR051139">
    <property type="entry name" value="Mediator_complx_sub13"/>
</dbReference>
<keyword evidence="15" id="KW-1185">Reference proteome</keyword>
<evidence type="ECO:0000256" key="4">
    <source>
        <dbReference type="ARBA" id="ARBA00022491"/>
    </source>
</evidence>
<dbReference type="Pfam" id="PF11597">
    <property type="entry name" value="Med13_N"/>
    <property type="match status" value="1"/>
</dbReference>
<protein>
    <recommendedName>
        <fullName evidence="3 10">Mediator of RNA polymerase II transcription subunit 13</fullName>
    </recommendedName>
    <alternativeName>
        <fullName evidence="9 10">Mediator complex subunit 13</fullName>
    </alternativeName>
</protein>
<keyword evidence="8 10" id="KW-0539">Nucleus</keyword>
<comment type="subcellular location">
    <subcellularLocation>
        <location evidence="1 10">Nucleus</location>
    </subcellularLocation>
</comment>
<keyword evidence="7 10" id="KW-0804">Transcription</keyword>
<keyword evidence="5 10" id="KW-0805">Transcription regulation</keyword>